<organism evidence="3 5">
    <name type="scientific">Heyndrickxia ginsengihumi</name>
    <dbReference type="NCBI Taxonomy" id="363870"/>
    <lineage>
        <taxon>Bacteria</taxon>
        <taxon>Bacillati</taxon>
        <taxon>Bacillota</taxon>
        <taxon>Bacilli</taxon>
        <taxon>Bacillales</taxon>
        <taxon>Bacillaceae</taxon>
        <taxon>Heyndrickxia</taxon>
    </lineage>
</organism>
<dbReference type="OrthoDB" id="2857438at2"/>
<reference evidence="3 5" key="1">
    <citation type="submission" date="2014-10" db="EMBL/GenBank/DDBJ databases">
        <title>Draft genome of phytase producing Bacillus ginsengihumi strain M2.11.</title>
        <authorList>
            <person name="Toymentseva A."/>
            <person name="Boulygina E.A."/>
            <person name="Kazakov S.V."/>
            <person name="Kayumov I."/>
            <person name="Suleimanova A.D."/>
            <person name="Mardanova A.M."/>
            <person name="Maria S.N."/>
            <person name="Sergey M.Y."/>
            <person name="Sharipova M.R."/>
        </authorList>
    </citation>
    <scope>NUCLEOTIDE SEQUENCE [LARGE SCALE GENOMIC DNA]</scope>
    <source>
        <strain evidence="3 5">M2.11</strain>
    </source>
</reference>
<dbReference type="InterPro" id="IPR001387">
    <property type="entry name" value="Cro/C1-type_HTH"/>
</dbReference>
<dbReference type="Pfam" id="PF13560">
    <property type="entry name" value="HTH_31"/>
    <property type="match status" value="1"/>
</dbReference>
<evidence type="ECO:0000256" key="1">
    <source>
        <dbReference type="ARBA" id="ARBA00023125"/>
    </source>
</evidence>
<name>A0A0A6VGB6_9BACI</name>
<sequence>MKLGEELAEARKRNGLTQEQLAEQLPISRESLAKYETGKRSYPEDMRPIIANAVDDPEFFFDNWENATGYVSIPYFDGEHIDQHPSSMVFLVKLETDEALEKLKQIHWHKSIHTRSEREKEEIKQLLFELLDAAASMINLVAVICREHKFSMKKIFTQWRLSLRSRKYINRDI</sequence>
<dbReference type="Proteomes" id="UP000476934">
    <property type="component" value="Unassembled WGS sequence"/>
</dbReference>
<dbReference type="InterPro" id="IPR010982">
    <property type="entry name" value="Lambda_DNA-bd_dom_sf"/>
</dbReference>
<dbReference type="SUPFAM" id="SSF47413">
    <property type="entry name" value="lambda repressor-like DNA-binding domains"/>
    <property type="match status" value="1"/>
</dbReference>
<evidence type="ECO:0000313" key="5">
    <source>
        <dbReference type="Proteomes" id="UP000030588"/>
    </source>
</evidence>
<feature type="domain" description="HTH cro/C1-type" evidence="2">
    <location>
        <begin position="7"/>
        <end position="43"/>
    </location>
</feature>
<proteinExistence type="predicted"/>
<dbReference type="Gene3D" id="1.10.260.40">
    <property type="entry name" value="lambda repressor-like DNA-binding domains"/>
    <property type="match status" value="1"/>
</dbReference>
<evidence type="ECO:0000313" key="6">
    <source>
        <dbReference type="Proteomes" id="UP000476934"/>
    </source>
</evidence>
<reference evidence="4 6" key="3">
    <citation type="submission" date="2020-03" db="EMBL/GenBank/DDBJ databases">
        <title>Bacillus aquiflavi sp. nov., isolated from yellow water of strong flavor Chinese baijiu in Yibin region of China.</title>
        <authorList>
            <person name="Xie J."/>
        </authorList>
    </citation>
    <scope>NUCLEOTIDE SEQUENCE [LARGE SCALE GENOMIC DNA]</scope>
    <source>
        <strain evidence="4 6">Gsoil 114</strain>
    </source>
</reference>
<dbReference type="CDD" id="cd00093">
    <property type="entry name" value="HTH_XRE"/>
    <property type="match status" value="1"/>
</dbReference>
<protein>
    <submittedName>
        <fullName evidence="4">Helix-turn-helix domain-containing protein</fullName>
    </submittedName>
    <submittedName>
        <fullName evidence="3">Transcriptional regulator</fullName>
    </submittedName>
</protein>
<dbReference type="GO" id="GO:0003677">
    <property type="term" value="F:DNA binding"/>
    <property type="evidence" value="ECO:0007669"/>
    <property type="project" value="UniProtKB-KW"/>
</dbReference>
<dbReference type="PANTHER" id="PTHR46558:SF11">
    <property type="entry name" value="HTH-TYPE TRANSCRIPTIONAL REGULATOR XRE"/>
    <property type="match status" value="1"/>
</dbReference>
<dbReference type="PANTHER" id="PTHR46558">
    <property type="entry name" value="TRACRIPTIONAL REGULATORY PROTEIN-RELATED-RELATED"/>
    <property type="match status" value="1"/>
</dbReference>
<gene>
    <name evidence="4" type="ORF">G4D61_11225</name>
    <name evidence="3" type="ORF">NG54_07795</name>
</gene>
<evidence type="ECO:0000313" key="4">
    <source>
        <dbReference type="EMBL" id="NEY20527.1"/>
    </source>
</evidence>
<dbReference type="EMBL" id="JRUN01000018">
    <property type="protein sequence ID" value="KHD85664.1"/>
    <property type="molecule type" value="Genomic_DNA"/>
</dbReference>
<evidence type="ECO:0000313" key="3">
    <source>
        <dbReference type="EMBL" id="KHD85664.1"/>
    </source>
</evidence>
<dbReference type="SMART" id="SM00530">
    <property type="entry name" value="HTH_XRE"/>
    <property type="match status" value="1"/>
</dbReference>
<dbReference type="AlphaFoldDB" id="A0A0A6VGB6"/>
<dbReference type="Proteomes" id="UP000030588">
    <property type="component" value="Unassembled WGS sequence"/>
</dbReference>
<dbReference type="RefSeq" id="WP_035354151.1">
    <property type="nucleotide sequence ID" value="NZ_JAAIWK010000017.1"/>
</dbReference>
<dbReference type="EMBL" id="JAAIWK010000017">
    <property type="protein sequence ID" value="NEY20527.1"/>
    <property type="molecule type" value="Genomic_DNA"/>
</dbReference>
<dbReference type="PROSITE" id="PS50943">
    <property type="entry name" value="HTH_CROC1"/>
    <property type="match status" value="1"/>
</dbReference>
<keyword evidence="1" id="KW-0238">DNA-binding</keyword>
<comment type="caution">
    <text evidence="3">The sequence shown here is derived from an EMBL/GenBank/DDBJ whole genome shotgun (WGS) entry which is preliminary data.</text>
</comment>
<accession>A0A0A6VGB6</accession>
<keyword evidence="6" id="KW-1185">Reference proteome</keyword>
<reference evidence="4 6" key="2">
    <citation type="submission" date="2020-02" db="EMBL/GenBank/DDBJ databases">
        <authorList>
            <person name="Feng H."/>
        </authorList>
    </citation>
    <scope>NUCLEOTIDE SEQUENCE [LARGE SCALE GENOMIC DNA]</scope>
    <source>
        <strain evidence="4 6">Gsoil 114</strain>
    </source>
</reference>
<evidence type="ECO:0000259" key="2">
    <source>
        <dbReference type="PROSITE" id="PS50943"/>
    </source>
</evidence>
<dbReference type="STRING" id="363870.NG54_07795"/>